<proteinExistence type="predicted"/>
<organism evidence="2 3">
    <name type="scientific">Sphagnum troendelagicum</name>
    <dbReference type="NCBI Taxonomy" id="128251"/>
    <lineage>
        <taxon>Eukaryota</taxon>
        <taxon>Viridiplantae</taxon>
        <taxon>Streptophyta</taxon>
        <taxon>Embryophyta</taxon>
        <taxon>Bryophyta</taxon>
        <taxon>Sphagnophytina</taxon>
        <taxon>Sphagnopsida</taxon>
        <taxon>Sphagnales</taxon>
        <taxon>Sphagnaceae</taxon>
        <taxon>Sphagnum</taxon>
    </lineage>
</organism>
<accession>A0ABP0UQL4</accession>
<dbReference type="Proteomes" id="UP001497512">
    <property type="component" value="Chromosome 5"/>
</dbReference>
<keyword evidence="3" id="KW-1185">Reference proteome</keyword>
<sequence>MPIRSPAQGKETERPNDTKGPTWKQWKVGPSKGKGDTPKLASPRQGTTQLPFHTPQREAMPGGKRGLMHSEVHPSFFTSLGILAPPNRKPFRTRIWPVLVREKNSQKEMLVHSKNQALPSLPLNIRITGPTEATEEEWSPSSAWADLIQRIELELEEKILRFKFSITKLPQLEWAW</sequence>
<evidence type="ECO:0000313" key="3">
    <source>
        <dbReference type="Proteomes" id="UP001497512"/>
    </source>
</evidence>
<evidence type="ECO:0000313" key="2">
    <source>
        <dbReference type="EMBL" id="CAK9227226.1"/>
    </source>
</evidence>
<protein>
    <submittedName>
        <fullName evidence="2">Uncharacterized protein</fullName>
    </submittedName>
</protein>
<reference evidence="2" key="1">
    <citation type="submission" date="2024-02" db="EMBL/GenBank/DDBJ databases">
        <authorList>
            <consortium name="ELIXIR-Norway"/>
            <consortium name="Elixir Norway"/>
        </authorList>
    </citation>
    <scope>NUCLEOTIDE SEQUENCE</scope>
</reference>
<evidence type="ECO:0000256" key="1">
    <source>
        <dbReference type="SAM" id="MobiDB-lite"/>
    </source>
</evidence>
<name>A0ABP0UQL4_9BRYO</name>
<gene>
    <name evidence="2" type="ORF">CSSPTR1EN2_LOCUS18633</name>
</gene>
<feature type="region of interest" description="Disordered" evidence="1">
    <location>
        <begin position="1"/>
        <end position="63"/>
    </location>
</feature>
<dbReference type="EMBL" id="OZ019897">
    <property type="protein sequence ID" value="CAK9227226.1"/>
    <property type="molecule type" value="Genomic_DNA"/>
</dbReference>